<protein>
    <submittedName>
        <fullName evidence="1">Uncharacterized protein</fullName>
    </submittedName>
</protein>
<dbReference type="OrthoDB" id="3147752at2759"/>
<dbReference type="RefSeq" id="XP_040758285.1">
    <property type="nucleotide sequence ID" value="XM_040905217.1"/>
</dbReference>
<organism evidence="1 2">
    <name type="scientific">Laetiporus sulphureus 93-53</name>
    <dbReference type="NCBI Taxonomy" id="1314785"/>
    <lineage>
        <taxon>Eukaryota</taxon>
        <taxon>Fungi</taxon>
        <taxon>Dikarya</taxon>
        <taxon>Basidiomycota</taxon>
        <taxon>Agaricomycotina</taxon>
        <taxon>Agaricomycetes</taxon>
        <taxon>Polyporales</taxon>
        <taxon>Laetiporus</taxon>
    </lineage>
</organism>
<keyword evidence="2" id="KW-1185">Reference proteome</keyword>
<evidence type="ECO:0000313" key="2">
    <source>
        <dbReference type="Proteomes" id="UP000076871"/>
    </source>
</evidence>
<accession>A0A165B9C4</accession>
<proteinExistence type="predicted"/>
<dbReference type="Proteomes" id="UP000076871">
    <property type="component" value="Unassembled WGS sequence"/>
</dbReference>
<dbReference type="STRING" id="1314785.A0A165B9C4"/>
<dbReference type="InParanoid" id="A0A165B9C4"/>
<dbReference type="EMBL" id="KV427683">
    <property type="protein sequence ID" value="KZT00545.1"/>
    <property type="molecule type" value="Genomic_DNA"/>
</dbReference>
<sequence>MTQHHLDEAIRYIHYQEGIITGLQNELKALTINHQDAVELLNTRTAELHAAQTFLSKTDTVSDSEIRQAIERLNAEIHQIAAAVSDSIPYSSDKGQNVSLSQRTLDNLAAILGKPLFERLKAVAADDEAIVQIALQARISRFASNYLQSFGNFDENNKALRSVWQSIRGAETQSVSGRWRALARQHAKKVPEFNNPSPVKLRKALAARIIEVVKSTGIQEDLNGLSWQLQERFGSKLDAIVQLILSIQKTILEDVIAYDFHPIIAYPGHPFDGTLMEDEFEDRSEGSKDKAGPALCAVALGLTRNEMVMEDGQPVERRTIVLKTKVAMECVLKEFEQSE</sequence>
<dbReference type="GeneID" id="63822247"/>
<reference evidence="1 2" key="1">
    <citation type="journal article" date="2016" name="Mol. Biol. Evol.">
        <title>Comparative Genomics of Early-Diverging Mushroom-Forming Fungi Provides Insights into the Origins of Lignocellulose Decay Capabilities.</title>
        <authorList>
            <person name="Nagy L.G."/>
            <person name="Riley R."/>
            <person name="Tritt A."/>
            <person name="Adam C."/>
            <person name="Daum C."/>
            <person name="Floudas D."/>
            <person name="Sun H."/>
            <person name="Yadav J.S."/>
            <person name="Pangilinan J."/>
            <person name="Larsson K.H."/>
            <person name="Matsuura K."/>
            <person name="Barry K."/>
            <person name="Labutti K."/>
            <person name="Kuo R."/>
            <person name="Ohm R.A."/>
            <person name="Bhattacharya S.S."/>
            <person name="Shirouzu T."/>
            <person name="Yoshinaga Y."/>
            <person name="Martin F.M."/>
            <person name="Grigoriev I.V."/>
            <person name="Hibbett D.S."/>
        </authorList>
    </citation>
    <scope>NUCLEOTIDE SEQUENCE [LARGE SCALE GENOMIC DNA]</scope>
    <source>
        <strain evidence="1 2">93-53</strain>
    </source>
</reference>
<name>A0A165B9C4_9APHY</name>
<evidence type="ECO:0000313" key="1">
    <source>
        <dbReference type="EMBL" id="KZT00545.1"/>
    </source>
</evidence>
<dbReference type="AlphaFoldDB" id="A0A165B9C4"/>
<gene>
    <name evidence="1" type="ORF">LAESUDRAFT_665895</name>
</gene>